<dbReference type="Proteomes" id="UP000007148">
    <property type="component" value="Unassembled WGS sequence"/>
</dbReference>
<comment type="subcellular location">
    <subcellularLocation>
        <location evidence="1 12">Endoplasmic reticulum membrane</location>
        <topology evidence="1 12">Multi-pass membrane protein</topology>
    </subcellularLocation>
</comment>
<evidence type="ECO:0000256" key="1">
    <source>
        <dbReference type="ARBA" id="ARBA00004477"/>
    </source>
</evidence>
<keyword evidence="6 12" id="KW-0328">Glycosyltransferase</keyword>
<evidence type="ECO:0000256" key="2">
    <source>
        <dbReference type="ARBA" id="ARBA00004687"/>
    </source>
</evidence>
<feature type="transmembrane region" description="Helical" evidence="12">
    <location>
        <begin position="230"/>
        <end position="252"/>
    </location>
</feature>
<keyword evidence="7 12" id="KW-0808">Transferase</keyword>
<keyword evidence="11 12" id="KW-0472">Membrane</keyword>
<evidence type="ECO:0000256" key="12">
    <source>
        <dbReference type="RuleBase" id="RU363112"/>
    </source>
</evidence>
<reference evidence="13 14" key="1">
    <citation type="journal article" date="2011" name="PLoS Pathog.">
        <title>Endophytic Life Strategies Decoded by Genome and Transcriptome Analyses of the Mutualistic Root Symbiont Piriformospora indica.</title>
        <authorList>
            <person name="Zuccaro A."/>
            <person name="Lahrmann U."/>
            <person name="Guldener U."/>
            <person name="Langen G."/>
            <person name="Pfiffi S."/>
            <person name="Biedenkopf D."/>
            <person name="Wong P."/>
            <person name="Samans B."/>
            <person name="Grimm C."/>
            <person name="Basiewicz M."/>
            <person name="Murat C."/>
            <person name="Martin F."/>
            <person name="Kogel K.H."/>
        </authorList>
    </citation>
    <scope>NUCLEOTIDE SEQUENCE [LARGE SCALE GENOMIC DNA]</scope>
    <source>
        <strain evidence="13 14">DSM 11827</strain>
    </source>
</reference>
<dbReference type="AlphaFoldDB" id="G4TN52"/>
<dbReference type="OrthoDB" id="10252502at2759"/>
<evidence type="ECO:0000256" key="5">
    <source>
        <dbReference type="ARBA" id="ARBA00022502"/>
    </source>
</evidence>
<evidence type="ECO:0000313" key="14">
    <source>
        <dbReference type="Proteomes" id="UP000007148"/>
    </source>
</evidence>
<feature type="transmembrane region" description="Helical" evidence="12">
    <location>
        <begin position="21"/>
        <end position="43"/>
    </location>
</feature>
<keyword evidence="10 12" id="KW-1133">Transmembrane helix</keyword>
<comment type="function">
    <text evidence="12">Mannosyltransferase involved in glycosylphosphatidylinositol-anchor biosynthesis.</text>
</comment>
<dbReference type="eggNOG" id="KOG2647">
    <property type="taxonomic scope" value="Eukaryota"/>
</dbReference>
<sequence>MTPTSTQSKSPSPSTSNLKKLLTSAILYKICSIVILFFCTYATPFDASHLVIWPRAATQSIFDKFISTTLRWDIFHFYEIARHGYVYEHLYAFLPGGPAVIRASSLILGESLSSGMFWGSWFLVAGCSTLFTLYEITLLETGSQQVAMLATACSILTTSPATLLHAPYAEPFFAFLTFRGILHSTRREWNRAALYFAIAGLFRSNGILFAGFVVWGLVCIPFRQHSTPSLLSIVKATILTGLIATPFLAHLYSGYSQFCEGPSPQLWCGGQLPSIYNHVQAKYWNVGVFKYWTVAQIPNFVIAFPPLAVITWAGWTHMTRRGLADLHVVAYNSGIWLEPPSYSEPVASDVTLLAPGITPHAIHALLFSGIILFASHVQIILRVSSSMPFMSWAVARLWVEHPKVAKWYAAWSILWGVTSLVTWGLFLPPA</sequence>
<feature type="transmembrane region" description="Helical" evidence="12">
    <location>
        <begin position="146"/>
        <end position="168"/>
    </location>
</feature>
<comment type="pathway">
    <text evidence="2 12">Glycolipid biosynthesis; glycosylphosphatidylinositol-anchor biosynthesis.</text>
</comment>
<dbReference type="GO" id="GO:0031501">
    <property type="term" value="C:mannosyltransferase complex"/>
    <property type="evidence" value="ECO:0007669"/>
    <property type="project" value="TreeGrafter"/>
</dbReference>
<evidence type="ECO:0000256" key="10">
    <source>
        <dbReference type="ARBA" id="ARBA00022989"/>
    </source>
</evidence>
<keyword evidence="5 12" id="KW-0337">GPI-anchor biosynthesis</keyword>
<gene>
    <name evidence="13" type="ORF">PIIN_06683</name>
</gene>
<dbReference type="FunCoup" id="G4TN52">
    <property type="interactions" value="58"/>
</dbReference>
<dbReference type="STRING" id="1109443.G4TN52"/>
<dbReference type="Pfam" id="PF04188">
    <property type="entry name" value="Mannosyl_trans2"/>
    <property type="match status" value="1"/>
</dbReference>
<dbReference type="GO" id="GO:0004376">
    <property type="term" value="F:GPI mannosyltransferase activity"/>
    <property type="evidence" value="ECO:0007669"/>
    <property type="project" value="InterPro"/>
</dbReference>
<evidence type="ECO:0000313" key="13">
    <source>
        <dbReference type="EMBL" id="CCA72745.1"/>
    </source>
</evidence>
<dbReference type="PANTHER" id="PTHR12468:SF2">
    <property type="entry name" value="GPI MANNOSYLTRANSFERASE 2"/>
    <property type="match status" value="1"/>
</dbReference>
<organism evidence="13 14">
    <name type="scientific">Serendipita indica (strain DSM 11827)</name>
    <name type="common">Root endophyte fungus</name>
    <name type="synonym">Piriformospora indica</name>
    <dbReference type="NCBI Taxonomy" id="1109443"/>
    <lineage>
        <taxon>Eukaryota</taxon>
        <taxon>Fungi</taxon>
        <taxon>Dikarya</taxon>
        <taxon>Basidiomycota</taxon>
        <taxon>Agaricomycotina</taxon>
        <taxon>Agaricomycetes</taxon>
        <taxon>Sebacinales</taxon>
        <taxon>Serendipitaceae</taxon>
        <taxon>Serendipita</taxon>
    </lineage>
</organism>
<evidence type="ECO:0000256" key="9">
    <source>
        <dbReference type="ARBA" id="ARBA00022824"/>
    </source>
</evidence>
<dbReference type="PANTHER" id="PTHR12468">
    <property type="entry name" value="GPI MANNOSYLTRANSFERASE 2"/>
    <property type="match status" value="1"/>
</dbReference>
<feature type="transmembrane region" description="Helical" evidence="12">
    <location>
        <begin position="361"/>
        <end position="383"/>
    </location>
</feature>
<evidence type="ECO:0000256" key="4">
    <source>
        <dbReference type="ARBA" id="ARBA00013795"/>
    </source>
</evidence>
<keyword evidence="14" id="KW-1185">Reference proteome</keyword>
<evidence type="ECO:0000256" key="7">
    <source>
        <dbReference type="ARBA" id="ARBA00022679"/>
    </source>
</evidence>
<evidence type="ECO:0000256" key="11">
    <source>
        <dbReference type="ARBA" id="ARBA00023136"/>
    </source>
</evidence>
<keyword evidence="8 12" id="KW-0812">Transmembrane</keyword>
<accession>G4TN52</accession>
<dbReference type="InterPro" id="IPR007315">
    <property type="entry name" value="PIG-V/Gpi18"/>
</dbReference>
<dbReference type="EMBL" id="CAFZ01000181">
    <property type="protein sequence ID" value="CCA72745.1"/>
    <property type="molecule type" value="Genomic_DNA"/>
</dbReference>
<dbReference type="HOGENOM" id="CLU_029048_1_0_1"/>
<dbReference type="GO" id="GO:0005789">
    <property type="term" value="C:endoplasmic reticulum membrane"/>
    <property type="evidence" value="ECO:0007669"/>
    <property type="project" value="UniProtKB-SubCell"/>
</dbReference>
<evidence type="ECO:0000256" key="6">
    <source>
        <dbReference type="ARBA" id="ARBA00022676"/>
    </source>
</evidence>
<feature type="transmembrane region" description="Helical" evidence="12">
    <location>
        <begin position="404"/>
        <end position="426"/>
    </location>
</feature>
<feature type="transmembrane region" description="Helical" evidence="12">
    <location>
        <begin position="192"/>
        <end position="218"/>
    </location>
</feature>
<dbReference type="EC" id="2.4.1.-" evidence="12"/>
<dbReference type="InParanoid" id="G4TN52"/>
<feature type="transmembrane region" description="Helical" evidence="12">
    <location>
        <begin position="115"/>
        <end position="134"/>
    </location>
</feature>
<evidence type="ECO:0000256" key="8">
    <source>
        <dbReference type="ARBA" id="ARBA00022692"/>
    </source>
</evidence>
<comment type="caution">
    <text evidence="12">Lacks conserved residue(s) required for the propagation of feature annotation.</text>
</comment>
<dbReference type="GO" id="GO:0000009">
    <property type="term" value="F:alpha-1,6-mannosyltransferase activity"/>
    <property type="evidence" value="ECO:0007669"/>
    <property type="project" value="InterPro"/>
</dbReference>
<comment type="similarity">
    <text evidence="3 12">Belongs to the PIGV family.</text>
</comment>
<dbReference type="UniPathway" id="UPA00196"/>
<comment type="caution">
    <text evidence="13">The sequence shown here is derived from an EMBL/GenBank/DDBJ whole genome shotgun (WGS) entry which is preliminary data.</text>
</comment>
<dbReference type="OMA" id="GALFIWC"/>
<keyword evidence="9 12" id="KW-0256">Endoplasmic reticulum</keyword>
<dbReference type="GO" id="GO:0006506">
    <property type="term" value="P:GPI anchor biosynthetic process"/>
    <property type="evidence" value="ECO:0007669"/>
    <property type="project" value="UniProtKB-UniPathway"/>
</dbReference>
<proteinExistence type="inferred from homology"/>
<protein>
    <recommendedName>
        <fullName evidence="4 12">GPI mannosyltransferase 2</fullName>
        <ecNumber evidence="12">2.4.1.-</ecNumber>
    </recommendedName>
</protein>
<evidence type="ECO:0000256" key="3">
    <source>
        <dbReference type="ARBA" id="ARBA00008698"/>
    </source>
</evidence>
<name>G4TN52_SERID</name>